<accession>A0A2C5WWQ2</accession>
<sequence>MESRFVTPHMMRGSDYRHFCIRITPVAASACSTIAATLVLGLGIPMFLELMGLQVYLRLKNNELLLHTVSVKTQEMVSHEMLFKAFIVFKVMRLS</sequence>
<evidence type="ECO:0000313" key="3">
    <source>
        <dbReference type="Proteomes" id="UP000222788"/>
    </source>
</evidence>
<comment type="caution">
    <text evidence="2">The sequence shown here is derived from an EMBL/GenBank/DDBJ whole genome shotgun (WGS) entry which is preliminary data.</text>
</comment>
<dbReference type="Proteomes" id="UP000222788">
    <property type="component" value="Unassembled WGS sequence"/>
</dbReference>
<name>A0A2C5WWQ2_9PEZI</name>
<keyword evidence="1" id="KW-0472">Membrane</keyword>
<proteinExistence type="predicted"/>
<keyword evidence="3" id="KW-1185">Reference proteome</keyword>
<evidence type="ECO:0000313" key="2">
    <source>
        <dbReference type="EMBL" id="PHH50223.1"/>
    </source>
</evidence>
<dbReference type="AlphaFoldDB" id="A0A2C5WWQ2"/>
<keyword evidence="1" id="KW-0812">Transmembrane</keyword>
<reference evidence="2 3" key="1">
    <citation type="journal article" date="2013" name="Fungal Biol.">
        <title>Analysis of microsatellite markers in the genome of the plant pathogen Ceratocystis fimbriata.</title>
        <authorList>
            <person name="Simpson M.C."/>
            <person name="Wilken P.M."/>
            <person name="Coetzee M.P."/>
            <person name="Wingfield M.J."/>
            <person name="Wingfield B.D."/>
        </authorList>
    </citation>
    <scope>NUCLEOTIDE SEQUENCE [LARGE SCALE GENOMIC DNA]</scope>
    <source>
        <strain evidence="2 3">CBS 114723</strain>
    </source>
</reference>
<dbReference type="EMBL" id="APWK03000141">
    <property type="protein sequence ID" value="PHH50223.1"/>
    <property type="molecule type" value="Genomic_DNA"/>
</dbReference>
<feature type="transmembrane region" description="Helical" evidence="1">
    <location>
        <begin position="21"/>
        <end position="48"/>
    </location>
</feature>
<gene>
    <name evidence="2" type="ORF">CFIMG_006044RA</name>
</gene>
<reference evidence="2 3" key="2">
    <citation type="journal article" date="2013" name="IMA Fungus">
        <title>IMA Genome-F 1: Ceratocystis fimbriata: Draft nuclear genome sequence for the plant pathogen, Ceratocystis fimbriata.</title>
        <authorList>
            <person name="Wilken P.M."/>
            <person name="Steenkamp E.T."/>
            <person name="Wingfield M.J."/>
            <person name="de Beer Z.W."/>
            <person name="Wingfield B.D."/>
        </authorList>
    </citation>
    <scope>NUCLEOTIDE SEQUENCE [LARGE SCALE GENOMIC DNA]</scope>
    <source>
        <strain evidence="2 3">CBS 114723</strain>
    </source>
</reference>
<keyword evidence="1" id="KW-1133">Transmembrane helix</keyword>
<organism evidence="2 3">
    <name type="scientific">Ceratocystis fimbriata CBS 114723</name>
    <dbReference type="NCBI Taxonomy" id="1035309"/>
    <lineage>
        <taxon>Eukaryota</taxon>
        <taxon>Fungi</taxon>
        <taxon>Dikarya</taxon>
        <taxon>Ascomycota</taxon>
        <taxon>Pezizomycotina</taxon>
        <taxon>Sordariomycetes</taxon>
        <taxon>Hypocreomycetidae</taxon>
        <taxon>Microascales</taxon>
        <taxon>Ceratocystidaceae</taxon>
        <taxon>Ceratocystis</taxon>
    </lineage>
</organism>
<evidence type="ECO:0000256" key="1">
    <source>
        <dbReference type="SAM" id="Phobius"/>
    </source>
</evidence>
<protein>
    <submittedName>
        <fullName evidence="2">Uncharacterized protein</fullName>
    </submittedName>
</protein>